<name>A0A6L9MXL0_9ALTE</name>
<keyword evidence="4" id="KW-1185">Reference proteome</keyword>
<evidence type="ECO:0000313" key="3">
    <source>
        <dbReference type="EMBL" id="NDW22571.1"/>
    </source>
</evidence>
<proteinExistence type="predicted"/>
<dbReference type="RefSeq" id="WP_163112341.1">
    <property type="nucleotide sequence ID" value="NZ_JAAAWP010000009.1"/>
</dbReference>
<dbReference type="PANTHER" id="PTHR34473:SF2">
    <property type="entry name" value="UPF0699 TRANSMEMBRANE PROTEIN YDBT"/>
    <property type="match status" value="1"/>
</dbReference>
<evidence type="ECO:0000259" key="2">
    <source>
        <dbReference type="Pfam" id="PF03703"/>
    </source>
</evidence>
<comment type="caution">
    <text evidence="3">The sequence shown here is derived from an EMBL/GenBank/DDBJ whole genome shotgun (WGS) entry which is preliminary data.</text>
</comment>
<feature type="transmembrane region" description="Helical" evidence="1">
    <location>
        <begin position="37"/>
        <end position="60"/>
    </location>
</feature>
<dbReference type="Proteomes" id="UP000478837">
    <property type="component" value="Unassembled WGS sequence"/>
</dbReference>
<keyword evidence="1" id="KW-0812">Transmembrane</keyword>
<dbReference type="InterPro" id="IPR005182">
    <property type="entry name" value="YdbS-like_PH"/>
</dbReference>
<gene>
    <name evidence="3" type="ORF">GTW09_13655</name>
</gene>
<accession>A0A6L9MXL0</accession>
<evidence type="ECO:0000256" key="1">
    <source>
        <dbReference type="SAM" id="Phobius"/>
    </source>
</evidence>
<feature type="domain" description="YdbS-like PH" evidence="2">
    <location>
        <begin position="98"/>
        <end position="174"/>
    </location>
</feature>
<dbReference type="EMBL" id="JAAAWP010000009">
    <property type="protein sequence ID" value="NDW22571.1"/>
    <property type="molecule type" value="Genomic_DNA"/>
</dbReference>
<feature type="transmembrane region" description="Helical" evidence="1">
    <location>
        <begin position="72"/>
        <end position="93"/>
    </location>
</feature>
<keyword evidence="1" id="KW-1133">Transmembrane helix</keyword>
<reference evidence="3 4" key="1">
    <citation type="submission" date="2020-01" db="EMBL/GenBank/DDBJ databases">
        <title>Genomes of bacteria type strains.</title>
        <authorList>
            <person name="Chen J."/>
            <person name="Zhu S."/>
            <person name="Yang J."/>
        </authorList>
    </citation>
    <scope>NUCLEOTIDE SEQUENCE [LARGE SCALE GENOMIC DNA]</scope>
    <source>
        <strain evidence="3 4">LMG 22958</strain>
    </source>
</reference>
<dbReference type="AlphaFoldDB" id="A0A6L9MXL0"/>
<organism evidence="3 4">
    <name type="scientific">Alteromonas hispanica</name>
    <dbReference type="NCBI Taxonomy" id="315421"/>
    <lineage>
        <taxon>Bacteria</taxon>
        <taxon>Pseudomonadati</taxon>
        <taxon>Pseudomonadota</taxon>
        <taxon>Gammaproteobacteria</taxon>
        <taxon>Alteromonadales</taxon>
        <taxon>Alteromonadaceae</taxon>
        <taxon>Alteromonas/Salinimonas group</taxon>
        <taxon>Alteromonas</taxon>
    </lineage>
</organism>
<sequence>MFSASNTGGFSNEPLSQDDLPALEALPLTPVSKKYRLINLGVSATITLLILSAITTGRYQTFFSIPDELRRIFPYAFAVVAILGVLWFTYHFFADKKIKFAVREQDISKQSGLVFRQLSCQPILRVQHVELKRGPLARWAGLASLQVFSAGGEMHTFEIPGLEVDDANRIRQFILDHKDVSAR</sequence>
<protein>
    <submittedName>
        <fullName evidence="3">PH domain-containing protein</fullName>
    </submittedName>
</protein>
<dbReference type="PANTHER" id="PTHR34473">
    <property type="entry name" value="UPF0699 TRANSMEMBRANE PROTEIN YDBS"/>
    <property type="match status" value="1"/>
</dbReference>
<evidence type="ECO:0000313" key="4">
    <source>
        <dbReference type="Proteomes" id="UP000478837"/>
    </source>
</evidence>
<keyword evidence="1" id="KW-0472">Membrane</keyword>
<dbReference type="Pfam" id="PF03703">
    <property type="entry name" value="bPH_2"/>
    <property type="match status" value="1"/>
</dbReference>